<evidence type="ECO:0000313" key="1">
    <source>
        <dbReference type="EMBL" id="OWZ23995.1"/>
    </source>
</evidence>
<name>A0A225X1I4_9STRA</name>
<sequence length="71" mass="8118">MKHAGKHRSTKQLRIKDLMIRERRGISVTTRANVADTMTKPLPAEAYRRHRYTLGVREIGGGETSVEEKPM</sequence>
<organism evidence="1 2">
    <name type="scientific">Phytophthora megakarya</name>
    <dbReference type="NCBI Taxonomy" id="4795"/>
    <lineage>
        <taxon>Eukaryota</taxon>
        <taxon>Sar</taxon>
        <taxon>Stramenopiles</taxon>
        <taxon>Oomycota</taxon>
        <taxon>Peronosporomycetes</taxon>
        <taxon>Peronosporales</taxon>
        <taxon>Peronosporaceae</taxon>
        <taxon>Phytophthora</taxon>
    </lineage>
</organism>
<protein>
    <submittedName>
        <fullName evidence="1">Uncharacterized protein</fullName>
    </submittedName>
</protein>
<comment type="caution">
    <text evidence="1">The sequence shown here is derived from an EMBL/GenBank/DDBJ whole genome shotgun (WGS) entry which is preliminary data.</text>
</comment>
<dbReference type="EMBL" id="NBNE01000033">
    <property type="protein sequence ID" value="OWZ23995.1"/>
    <property type="molecule type" value="Genomic_DNA"/>
</dbReference>
<accession>A0A225X1I4</accession>
<keyword evidence="2" id="KW-1185">Reference proteome</keyword>
<evidence type="ECO:0000313" key="2">
    <source>
        <dbReference type="Proteomes" id="UP000198211"/>
    </source>
</evidence>
<dbReference type="Proteomes" id="UP000198211">
    <property type="component" value="Unassembled WGS sequence"/>
</dbReference>
<gene>
    <name evidence="1" type="ORF">PHMEG_0001034</name>
</gene>
<dbReference type="AlphaFoldDB" id="A0A225X1I4"/>
<proteinExistence type="predicted"/>
<dbReference type="OrthoDB" id="93076at2759"/>
<reference evidence="2" key="1">
    <citation type="submission" date="2017-03" db="EMBL/GenBank/DDBJ databases">
        <title>Phytopthora megakarya and P. palmivora, two closely related causual agents of cacao black pod achieved similar genome size and gene model numbers by different mechanisms.</title>
        <authorList>
            <person name="Ali S."/>
            <person name="Shao J."/>
            <person name="Larry D.J."/>
            <person name="Kronmiller B."/>
            <person name="Shen D."/>
            <person name="Strem M.D."/>
            <person name="Melnick R.L."/>
            <person name="Guiltinan M.J."/>
            <person name="Tyler B.M."/>
            <person name="Meinhardt L.W."/>
            <person name="Bailey B.A."/>
        </authorList>
    </citation>
    <scope>NUCLEOTIDE SEQUENCE [LARGE SCALE GENOMIC DNA]</scope>
    <source>
        <strain evidence="2">zdho120</strain>
    </source>
</reference>